<dbReference type="PROSITE" id="PS50850">
    <property type="entry name" value="MFS"/>
    <property type="match status" value="1"/>
</dbReference>
<feature type="transmembrane region" description="Helical" evidence="25">
    <location>
        <begin position="70"/>
        <end position="92"/>
    </location>
</feature>
<keyword evidence="7" id="KW-0458">Lysosome</keyword>
<evidence type="ECO:0000256" key="6">
    <source>
        <dbReference type="ARBA" id="ARBA00023136"/>
    </source>
</evidence>
<feature type="domain" description="Major facilitator superfamily (MFS) profile" evidence="26">
    <location>
        <begin position="1"/>
        <end position="387"/>
    </location>
</feature>
<keyword evidence="5 25" id="KW-1133">Transmembrane helix</keyword>
<keyword evidence="4 25" id="KW-0812">Transmembrane</keyword>
<dbReference type="EMBL" id="CAEZVD010000003">
    <property type="protein sequence ID" value="CAB4614947.1"/>
    <property type="molecule type" value="Genomic_DNA"/>
</dbReference>
<reference evidence="27" key="1">
    <citation type="submission" date="2020-05" db="EMBL/GenBank/DDBJ databases">
        <authorList>
            <person name="Chiriac C."/>
            <person name="Salcher M."/>
            <person name="Ghai R."/>
            <person name="Kavagutti S V."/>
        </authorList>
    </citation>
    <scope>NUCLEOTIDE SEQUENCE</scope>
</reference>
<comment type="catalytic activity">
    <reaction evidence="11">
        <text>L-alpha-aminoacyl-L-histidine(out) = L-alpha-aminoacyl-L-histidine(in)</text>
        <dbReference type="Rhea" id="RHEA:79375"/>
        <dbReference type="ChEBI" id="CHEBI:229967"/>
    </reaction>
</comment>
<comment type="catalytic activity">
    <reaction evidence="14">
        <text>L-aspartyl-L-lysine(out) = L-aspartyl-L-lysine(in)</text>
        <dbReference type="Rhea" id="RHEA:79411"/>
        <dbReference type="ChEBI" id="CHEBI:229953"/>
    </reaction>
</comment>
<name>A0A6J6HPH1_9ZZZZ</name>
<gene>
    <name evidence="27" type="ORF">UFOPK1909_00122</name>
</gene>
<dbReference type="InterPro" id="IPR011701">
    <property type="entry name" value="MFS"/>
</dbReference>
<comment type="catalytic activity">
    <reaction evidence="10">
        <text>L-alpha-aminoacyl-L-arginine(out) = L-alpha-aminoacyl-L-arginine(in)</text>
        <dbReference type="Rhea" id="RHEA:79367"/>
        <dbReference type="ChEBI" id="CHEBI:229968"/>
    </reaction>
</comment>
<feature type="transmembrane region" description="Helical" evidence="25">
    <location>
        <begin position="191"/>
        <end position="212"/>
    </location>
</feature>
<comment type="catalytic activity">
    <reaction evidence="8">
        <text>L-lysyl-L-alanine(out) = L-lysyl-L-alanine(in)</text>
        <dbReference type="Rhea" id="RHEA:79399"/>
        <dbReference type="ChEBI" id="CHEBI:229954"/>
    </reaction>
</comment>
<keyword evidence="3" id="KW-0813">Transport</keyword>
<evidence type="ECO:0000256" key="10">
    <source>
        <dbReference type="ARBA" id="ARBA00044881"/>
    </source>
</evidence>
<evidence type="ECO:0000256" key="15">
    <source>
        <dbReference type="ARBA" id="ARBA00044899"/>
    </source>
</evidence>
<evidence type="ECO:0000256" key="3">
    <source>
        <dbReference type="ARBA" id="ARBA00022448"/>
    </source>
</evidence>
<proteinExistence type="inferred from homology"/>
<evidence type="ECO:0000256" key="1">
    <source>
        <dbReference type="ARBA" id="ARBA00004155"/>
    </source>
</evidence>
<comment type="catalytic activity">
    <reaction evidence="20">
        <text>L-lysyl-glycine(out) = L-lysyl-glycine(in)</text>
        <dbReference type="Rhea" id="RHEA:79407"/>
        <dbReference type="ChEBI" id="CHEBI:191202"/>
    </reaction>
</comment>
<evidence type="ECO:0000259" key="26">
    <source>
        <dbReference type="PROSITE" id="PS50850"/>
    </source>
</evidence>
<feature type="transmembrane region" description="Helical" evidence="25">
    <location>
        <begin position="361"/>
        <end position="383"/>
    </location>
</feature>
<feature type="transmembrane region" description="Helical" evidence="25">
    <location>
        <begin position="113"/>
        <end position="133"/>
    </location>
</feature>
<protein>
    <recommendedName>
        <fullName evidence="21">Lysosomal dipeptide transporter MFSD1</fullName>
    </recommendedName>
    <alternativeName>
        <fullName evidence="22">Major facilitator superfamily domain-containing protein 1</fullName>
    </alternativeName>
</protein>
<evidence type="ECO:0000256" key="23">
    <source>
        <dbReference type="ARBA" id="ARBA00045709"/>
    </source>
</evidence>
<dbReference type="AlphaFoldDB" id="A0A6J6HPH1"/>
<evidence type="ECO:0000256" key="14">
    <source>
        <dbReference type="ARBA" id="ARBA00044898"/>
    </source>
</evidence>
<dbReference type="SUPFAM" id="SSF103473">
    <property type="entry name" value="MFS general substrate transporter"/>
    <property type="match status" value="1"/>
</dbReference>
<evidence type="ECO:0000256" key="12">
    <source>
        <dbReference type="ARBA" id="ARBA00044891"/>
    </source>
</evidence>
<evidence type="ECO:0000256" key="16">
    <source>
        <dbReference type="ARBA" id="ARBA00044900"/>
    </source>
</evidence>
<evidence type="ECO:0000256" key="7">
    <source>
        <dbReference type="ARBA" id="ARBA00023228"/>
    </source>
</evidence>
<evidence type="ECO:0000256" key="17">
    <source>
        <dbReference type="ARBA" id="ARBA00044903"/>
    </source>
</evidence>
<keyword evidence="6 25" id="KW-0472">Membrane</keyword>
<evidence type="ECO:0000256" key="24">
    <source>
        <dbReference type="ARBA" id="ARBA00046376"/>
    </source>
</evidence>
<comment type="catalytic activity">
    <reaction evidence="19">
        <text>L-alanyl-L-lysine(out) = L-alanyl-L-lysine(in)</text>
        <dbReference type="Rhea" id="RHEA:79415"/>
        <dbReference type="ChEBI" id="CHEBI:192470"/>
    </reaction>
</comment>
<comment type="catalytic activity">
    <reaction evidence="15">
        <text>L-arginyl-L-alpha-amino acid(out) = L-arginyl-L-alpha-amino acid(in)</text>
        <dbReference type="Rhea" id="RHEA:79371"/>
        <dbReference type="ChEBI" id="CHEBI:84315"/>
    </reaction>
</comment>
<evidence type="ECO:0000256" key="18">
    <source>
        <dbReference type="ARBA" id="ARBA00044912"/>
    </source>
</evidence>
<evidence type="ECO:0000256" key="21">
    <source>
        <dbReference type="ARBA" id="ARBA00044985"/>
    </source>
</evidence>
<feature type="transmembrane region" description="Helical" evidence="25">
    <location>
        <begin position="224"/>
        <end position="245"/>
    </location>
</feature>
<feature type="transmembrane region" description="Helical" evidence="25">
    <location>
        <begin position="282"/>
        <end position="303"/>
    </location>
</feature>
<dbReference type="GO" id="GO:0022857">
    <property type="term" value="F:transmembrane transporter activity"/>
    <property type="evidence" value="ECO:0007669"/>
    <property type="project" value="InterPro"/>
</dbReference>
<evidence type="ECO:0000313" key="27">
    <source>
        <dbReference type="EMBL" id="CAB4614947.1"/>
    </source>
</evidence>
<comment type="catalytic activity">
    <reaction evidence="17">
        <text>L-arginyl-glycine(out) = L-arginyl-glycine(in)</text>
        <dbReference type="Rhea" id="RHEA:79391"/>
        <dbReference type="ChEBI" id="CHEBI:229955"/>
    </reaction>
</comment>
<comment type="catalytic activity">
    <reaction evidence="12">
        <text>L-lysyl-L-alpha-amino acid(out) = L-lysyl-L-alpha-amino acid(in)</text>
        <dbReference type="Rhea" id="RHEA:79387"/>
        <dbReference type="ChEBI" id="CHEBI:229965"/>
    </reaction>
</comment>
<evidence type="ECO:0000256" key="13">
    <source>
        <dbReference type="ARBA" id="ARBA00044893"/>
    </source>
</evidence>
<evidence type="ECO:0000256" key="11">
    <source>
        <dbReference type="ARBA" id="ARBA00044884"/>
    </source>
</evidence>
<comment type="catalytic activity">
    <reaction evidence="9">
        <text>L-histidyl-glycine(out) = L-histidyl-glycine(in)</text>
        <dbReference type="Rhea" id="RHEA:79395"/>
        <dbReference type="ChEBI" id="CHEBI:229957"/>
    </reaction>
</comment>
<comment type="catalytic activity">
    <reaction evidence="18">
        <text>L-histidyl-L-alpha-amino acid(out) = L-histidyl-L-alpha-amino acid(in)</text>
        <dbReference type="Rhea" id="RHEA:79379"/>
        <dbReference type="ChEBI" id="CHEBI:229964"/>
    </reaction>
</comment>
<comment type="subunit">
    <text evidence="24">Homodimer. Interacts with lysosomal protein GLMP (via lumenal domain); the interaction starts while both proteins are still in the endoplasmic reticulum and is required for stabilization of MFSD1 in lysosomes but has no direct effect on its targeting to lysosomes or transporter activity.</text>
</comment>
<feature type="transmembrane region" description="Helical" evidence="25">
    <location>
        <begin position="12"/>
        <end position="32"/>
    </location>
</feature>
<dbReference type="Pfam" id="PF07690">
    <property type="entry name" value="MFS_1"/>
    <property type="match status" value="1"/>
</dbReference>
<evidence type="ECO:0000256" key="25">
    <source>
        <dbReference type="SAM" id="Phobius"/>
    </source>
</evidence>
<evidence type="ECO:0000256" key="9">
    <source>
        <dbReference type="ARBA" id="ARBA00044878"/>
    </source>
</evidence>
<dbReference type="PANTHER" id="PTHR23512:SF3">
    <property type="entry name" value="MAJOR FACILITATOR SUPERFAMILY DOMAIN-CONTAINING PROTEIN 1"/>
    <property type="match status" value="1"/>
</dbReference>
<organism evidence="27">
    <name type="scientific">freshwater metagenome</name>
    <dbReference type="NCBI Taxonomy" id="449393"/>
    <lineage>
        <taxon>unclassified sequences</taxon>
        <taxon>metagenomes</taxon>
        <taxon>ecological metagenomes</taxon>
    </lineage>
</organism>
<evidence type="ECO:0000256" key="19">
    <source>
        <dbReference type="ARBA" id="ARBA00044919"/>
    </source>
</evidence>
<evidence type="ECO:0000256" key="5">
    <source>
        <dbReference type="ARBA" id="ARBA00022989"/>
    </source>
</evidence>
<comment type="subcellular location">
    <subcellularLocation>
        <location evidence="1">Lysosome membrane</location>
        <topology evidence="1">Multi-pass membrane protein</topology>
    </subcellularLocation>
</comment>
<comment type="similarity">
    <text evidence="2">Belongs to the major facilitator superfamily.</text>
</comment>
<feature type="transmembrane region" description="Helical" evidence="25">
    <location>
        <begin position="44"/>
        <end position="64"/>
    </location>
</feature>
<evidence type="ECO:0000256" key="22">
    <source>
        <dbReference type="ARBA" id="ARBA00045018"/>
    </source>
</evidence>
<dbReference type="GO" id="GO:0005765">
    <property type="term" value="C:lysosomal membrane"/>
    <property type="evidence" value="ECO:0007669"/>
    <property type="project" value="UniProtKB-SubCell"/>
</dbReference>
<evidence type="ECO:0000256" key="20">
    <source>
        <dbReference type="ARBA" id="ARBA00044924"/>
    </source>
</evidence>
<dbReference type="InterPro" id="IPR052187">
    <property type="entry name" value="MFSD1"/>
</dbReference>
<evidence type="ECO:0000256" key="4">
    <source>
        <dbReference type="ARBA" id="ARBA00022692"/>
    </source>
</evidence>
<comment type="function">
    <text evidence="23">Lysosomal dipeptide uniporter that selectively exports lysine, arginine or histidine-containing dipeptides with a net positive charge from the lysosome lumen into the cytosol. Could play a role in a specific type of protein O-glycosylation indirectly regulating macrophages migration and tissue invasion. Also essential for liver homeostasis.</text>
</comment>
<feature type="transmembrane region" description="Helical" evidence="25">
    <location>
        <begin position="315"/>
        <end position="341"/>
    </location>
</feature>
<accession>A0A6J6HPH1</accession>
<feature type="transmembrane region" description="Helical" evidence="25">
    <location>
        <begin position="257"/>
        <end position="276"/>
    </location>
</feature>
<dbReference type="InterPro" id="IPR020846">
    <property type="entry name" value="MFS_dom"/>
</dbReference>
<comment type="catalytic activity">
    <reaction evidence="16">
        <text>L-lysyl-L-lysine(out) = L-lysyl-L-lysine(in)</text>
        <dbReference type="Rhea" id="RHEA:79403"/>
        <dbReference type="ChEBI" id="CHEBI:229956"/>
    </reaction>
</comment>
<dbReference type="PANTHER" id="PTHR23512">
    <property type="entry name" value="MAJOR FACILITATOR SUPERFAMILY DOMAIN-CONTAINING PROTEIN 1"/>
    <property type="match status" value="1"/>
</dbReference>
<dbReference type="Gene3D" id="1.20.1250.20">
    <property type="entry name" value="MFS general substrate transporter like domains"/>
    <property type="match status" value="2"/>
</dbReference>
<dbReference type="InterPro" id="IPR036259">
    <property type="entry name" value="MFS_trans_sf"/>
</dbReference>
<evidence type="ECO:0000256" key="2">
    <source>
        <dbReference type="ARBA" id="ARBA00008335"/>
    </source>
</evidence>
<comment type="catalytic activity">
    <reaction evidence="13">
        <text>L-alpha-aminoacyl-L-lysine(out) = L-alpha-aminoacyl-L-lysine(in)</text>
        <dbReference type="Rhea" id="RHEA:79383"/>
        <dbReference type="ChEBI" id="CHEBI:229966"/>
    </reaction>
</comment>
<feature type="transmembrane region" description="Helical" evidence="25">
    <location>
        <begin position="139"/>
        <end position="158"/>
    </location>
</feature>
<evidence type="ECO:0000256" key="8">
    <source>
        <dbReference type="ARBA" id="ARBA00044876"/>
    </source>
</evidence>
<sequence>MGVASLLASEKFEVAATALSTLAVAQLIVYAAMQIPVGILLDRFGSRALLVFGSLSMAVGQFFVSIAEVLTIAVIGRMFVGLGDAFVFISVIRLVNGWYTGAKATRIQQLTTNVGQLGQAVSAIPFASLLVSAGWNPSFMLLSAATLGAVFIALVFIVDDREPELSIRAGLTIKQVISQLSENIRNPGIRMAFWTHFTLQSAPTVFALLWGFPFLVQGQGVDPAIASLLLSSFVIVGFFVGPFISFFCSKYPKRRSFLVLSMVGALAFTWALVIIQPGKAPLWLLVALCFVLAASGPTSVTAFDYTRGFVPKSRLGSASGVVNIGGFLASFLMIFFAGVILDAVKAISTYNGIQVELYSSLGFKWAMSVQFFVLALGTTMFLIERKKARAKLFLDEGIYLRPLRLVLTERITRKRR</sequence>